<dbReference type="STRING" id="1447883.A0A2B7Z147"/>
<evidence type="ECO:0000313" key="3">
    <source>
        <dbReference type="EMBL" id="PGH27325.1"/>
    </source>
</evidence>
<keyword evidence="2" id="KW-0472">Membrane</keyword>
<feature type="compositionally biased region" description="Polar residues" evidence="1">
    <location>
        <begin position="262"/>
        <end position="276"/>
    </location>
</feature>
<sequence>MQCYLPRKYRAPLLFKGLLVFELALTIALLALTGIAAPNLYRDKLWQDGADNGFNSSPDEMIYTLANYKPYEVPRVWSQFQTNFNLVIAVLSMFFLLTKAPMFLLGVFYPPFSVVVHTSLVVLYPLAISFQLGKDMSDPQHPQPGPPWYITKNCNVASRPSNIAYCQQAKSLFAITVVALAVFVVHLGLAIVSCFPTDEIREKQRRRLERRKTLDELKDLRSPVFPLSPTSPTGNGFPPMTPRTQAFNTLGGTTDLPLRNHYGSQPPASTNSTPQPDQDIKLEITSSVSPAPPAPQPQMYFPPPPKKATK</sequence>
<organism evidence="3 4">
    <name type="scientific">Polytolypa hystricis (strain UAMH7299)</name>
    <dbReference type="NCBI Taxonomy" id="1447883"/>
    <lineage>
        <taxon>Eukaryota</taxon>
        <taxon>Fungi</taxon>
        <taxon>Dikarya</taxon>
        <taxon>Ascomycota</taxon>
        <taxon>Pezizomycotina</taxon>
        <taxon>Eurotiomycetes</taxon>
        <taxon>Eurotiomycetidae</taxon>
        <taxon>Onygenales</taxon>
        <taxon>Onygenales incertae sedis</taxon>
        <taxon>Polytolypa</taxon>
    </lineage>
</organism>
<evidence type="ECO:0000313" key="4">
    <source>
        <dbReference type="Proteomes" id="UP000224634"/>
    </source>
</evidence>
<keyword evidence="2" id="KW-1133">Transmembrane helix</keyword>
<proteinExistence type="predicted"/>
<feature type="compositionally biased region" description="Pro residues" evidence="1">
    <location>
        <begin position="290"/>
        <end position="310"/>
    </location>
</feature>
<feature type="compositionally biased region" description="Polar residues" evidence="1">
    <location>
        <begin position="242"/>
        <end position="252"/>
    </location>
</feature>
<feature type="transmembrane region" description="Helical" evidence="2">
    <location>
        <begin position="12"/>
        <end position="37"/>
    </location>
</feature>
<dbReference type="EMBL" id="PDNA01000008">
    <property type="protein sequence ID" value="PGH27325.1"/>
    <property type="molecule type" value="Genomic_DNA"/>
</dbReference>
<dbReference type="OrthoDB" id="5352400at2759"/>
<feature type="transmembrane region" description="Helical" evidence="2">
    <location>
        <begin position="80"/>
        <end position="97"/>
    </location>
</feature>
<dbReference type="Proteomes" id="UP000224634">
    <property type="component" value="Unassembled WGS sequence"/>
</dbReference>
<evidence type="ECO:0000256" key="1">
    <source>
        <dbReference type="SAM" id="MobiDB-lite"/>
    </source>
</evidence>
<gene>
    <name evidence="3" type="ORF">AJ80_01035</name>
</gene>
<reference evidence="3 4" key="1">
    <citation type="submission" date="2017-10" db="EMBL/GenBank/DDBJ databases">
        <title>Comparative genomics in systemic dimorphic fungi from Ajellomycetaceae.</title>
        <authorList>
            <person name="Munoz J.F."/>
            <person name="Mcewen J.G."/>
            <person name="Clay O.K."/>
            <person name="Cuomo C.A."/>
        </authorList>
    </citation>
    <scope>NUCLEOTIDE SEQUENCE [LARGE SCALE GENOMIC DNA]</scope>
    <source>
        <strain evidence="3 4">UAMH7299</strain>
    </source>
</reference>
<keyword evidence="2" id="KW-0812">Transmembrane</keyword>
<dbReference type="AlphaFoldDB" id="A0A2B7Z147"/>
<evidence type="ECO:0000256" key="2">
    <source>
        <dbReference type="SAM" id="Phobius"/>
    </source>
</evidence>
<accession>A0A2B7Z147</accession>
<name>A0A2B7Z147_POLH7</name>
<protein>
    <submittedName>
        <fullName evidence="3">Uncharacterized protein</fullName>
    </submittedName>
</protein>
<feature type="transmembrane region" description="Helical" evidence="2">
    <location>
        <begin position="172"/>
        <end position="197"/>
    </location>
</feature>
<comment type="caution">
    <text evidence="3">The sequence shown here is derived from an EMBL/GenBank/DDBJ whole genome shotgun (WGS) entry which is preliminary data.</text>
</comment>
<feature type="transmembrane region" description="Helical" evidence="2">
    <location>
        <begin position="104"/>
        <end position="127"/>
    </location>
</feature>
<keyword evidence="4" id="KW-1185">Reference proteome</keyword>
<feature type="region of interest" description="Disordered" evidence="1">
    <location>
        <begin position="219"/>
        <end position="310"/>
    </location>
</feature>